<organism evidence="2 3">
    <name type="scientific">Mycolicibacterium alvei</name>
    <dbReference type="NCBI Taxonomy" id="67081"/>
    <lineage>
        <taxon>Bacteria</taxon>
        <taxon>Bacillati</taxon>
        <taxon>Actinomycetota</taxon>
        <taxon>Actinomycetes</taxon>
        <taxon>Mycobacteriales</taxon>
        <taxon>Mycobacteriaceae</taxon>
        <taxon>Mycolicibacterium</taxon>
    </lineage>
</organism>
<comment type="similarity">
    <text evidence="1">Belongs to the WXG100 family.</text>
</comment>
<protein>
    <recommendedName>
        <fullName evidence="1">ESAT-6-like protein</fullName>
    </recommendedName>
</protein>
<dbReference type="Proteomes" id="UP000466906">
    <property type="component" value="Chromosome"/>
</dbReference>
<dbReference type="Gene3D" id="1.10.287.1060">
    <property type="entry name" value="ESAT-6-like"/>
    <property type="match status" value="1"/>
</dbReference>
<dbReference type="InterPro" id="IPR010310">
    <property type="entry name" value="T7SS_ESAT-6-like"/>
</dbReference>
<dbReference type="NCBIfam" id="TIGR03930">
    <property type="entry name" value="WXG100_ESAT6"/>
    <property type="match status" value="1"/>
</dbReference>
<dbReference type="RefSeq" id="WP_163664457.1">
    <property type="nucleotide sequence ID" value="NZ_AP022565.1"/>
</dbReference>
<evidence type="ECO:0000256" key="1">
    <source>
        <dbReference type="RuleBase" id="RU362001"/>
    </source>
</evidence>
<dbReference type="InterPro" id="IPR036689">
    <property type="entry name" value="ESAT-6-like_sf"/>
</dbReference>
<keyword evidence="3" id="KW-1185">Reference proteome</keyword>
<dbReference type="SUPFAM" id="SSF140453">
    <property type="entry name" value="EsxAB dimer-like"/>
    <property type="match status" value="1"/>
</dbReference>
<dbReference type="AlphaFoldDB" id="A0A6N4URE2"/>
<reference evidence="2 3" key="1">
    <citation type="journal article" date="2019" name="Emerg. Microbes Infect.">
        <title>Comprehensive subspecies identification of 175 nontuberculous mycobacteria species based on 7547 genomic profiles.</title>
        <authorList>
            <person name="Matsumoto Y."/>
            <person name="Kinjo T."/>
            <person name="Motooka D."/>
            <person name="Nabeya D."/>
            <person name="Jung N."/>
            <person name="Uechi K."/>
            <person name="Horii T."/>
            <person name="Iida T."/>
            <person name="Fujita J."/>
            <person name="Nakamura S."/>
        </authorList>
    </citation>
    <scope>NUCLEOTIDE SEQUENCE [LARGE SCALE GENOMIC DNA]</scope>
    <source>
        <strain evidence="2 3">JCM 12272</strain>
    </source>
</reference>
<name>A0A6N4URE2_9MYCO</name>
<sequence>MGAFKVDPAVLLAAADRMSQFEQHMEQTLAQLAAIEHQLGATWDGEGGQAQAGAQQQWTEGSAEMRRALADLRTIAEGAHENYHGAAQLNLRNWG</sequence>
<gene>
    <name evidence="2" type="ORF">MALV_25850</name>
</gene>
<dbReference type="EMBL" id="AP022565">
    <property type="protein sequence ID" value="BBX27460.1"/>
    <property type="molecule type" value="Genomic_DNA"/>
</dbReference>
<dbReference type="KEGG" id="malv:MALV_25850"/>
<accession>A0A6N4URE2</accession>
<dbReference type="Pfam" id="PF06013">
    <property type="entry name" value="WXG100"/>
    <property type="match status" value="1"/>
</dbReference>
<evidence type="ECO:0000313" key="3">
    <source>
        <dbReference type="Proteomes" id="UP000466906"/>
    </source>
</evidence>
<proteinExistence type="inferred from homology"/>
<evidence type="ECO:0000313" key="2">
    <source>
        <dbReference type="EMBL" id="BBX27460.1"/>
    </source>
</evidence>